<dbReference type="RefSeq" id="WP_114982645.1">
    <property type="nucleotide sequence ID" value="NZ_CP027806.1"/>
</dbReference>
<dbReference type="Proteomes" id="UP000254808">
    <property type="component" value="Chromosome"/>
</dbReference>
<proteinExistence type="predicted"/>
<sequence length="118" mass="13676">MIYTEKTFFLCRIPLSAEGPQDVEIITKAVNIEDFPRVFKDYEERRSHAFNEDGLFSVIRADELFTVVRTSSDKVAREMAFEESSSYLVTNLQHRVMQKKDKEAAAILQKVHDIQMSV</sequence>
<reference evidence="1 2" key="1">
    <citation type="submission" date="2018-03" db="EMBL/GenBank/DDBJ databases">
        <title>Phenotypic and genomic properties of Cyclonatronum proteinivorum gen. nov., sp. nov., a haloalkaliphilic bacteroidete from soda lakes possessing Na+-translocating rhodopsin.</title>
        <authorList>
            <person name="Toshchakov S.V."/>
            <person name="Korzhenkov A."/>
            <person name="Samarov N.I."/>
            <person name="Kublanov I.V."/>
            <person name="Muntyan M.S."/>
            <person name="Sorokin D.Y."/>
        </authorList>
    </citation>
    <scope>NUCLEOTIDE SEQUENCE [LARGE SCALE GENOMIC DNA]</scope>
    <source>
        <strain evidence="1 2">Omega</strain>
    </source>
</reference>
<gene>
    <name evidence="1" type="ORF">CYPRO_0115</name>
</gene>
<name>A0A345UG01_9BACT</name>
<dbReference type="KEGG" id="cprv:CYPRO_0115"/>
<dbReference type="EMBL" id="CP027806">
    <property type="protein sequence ID" value="AXI99402.1"/>
    <property type="molecule type" value="Genomic_DNA"/>
</dbReference>
<evidence type="ECO:0000313" key="2">
    <source>
        <dbReference type="Proteomes" id="UP000254808"/>
    </source>
</evidence>
<protein>
    <submittedName>
        <fullName evidence="1">Uncharacterized protein</fullName>
    </submittedName>
</protein>
<organism evidence="1 2">
    <name type="scientific">Cyclonatronum proteinivorum</name>
    <dbReference type="NCBI Taxonomy" id="1457365"/>
    <lineage>
        <taxon>Bacteria</taxon>
        <taxon>Pseudomonadati</taxon>
        <taxon>Balneolota</taxon>
        <taxon>Balneolia</taxon>
        <taxon>Balneolales</taxon>
        <taxon>Cyclonatronaceae</taxon>
        <taxon>Cyclonatronum</taxon>
    </lineage>
</organism>
<evidence type="ECO:0000313" key="1">
    <source>
        <dbReference type="EMBL" id="AXI99402.1"/>
    </source>
</evidence>
<dbReference type="OrthoDB" id="1524840at2"/>
<accession>A0A345UG01</accession>
<keyword evidence="2" id="KW-1185">Reference proteome</keyword>
<dbReference type="AlphaFoldDB" id="A0A345UG01"/>